<dbReference type="EMBL" id="BLAL01000086">
    <property type="protein sequence ID" value="GES84765.1"/>
    <property type="molecule type" value="Genomic_DNA"/>
</dbReference>
<protein>
    <submittedName>
        <fullName evidence="1">Uncharacterized protein</fullName>
    </submittedName>
</protein>
<reference evidence="1" key="1">
    <citation type="submission" date="2019-10" db="EMBL/GenBank/DDBJ databases">
        <title>Conservation and host-specific expression of non-tandemly repeated heterogenous ribosome RNA gene in arbuscular mycorrhizal fungi.</title>
        <authorList>
            <person name="Maeda T."/>
            <person name="Kobayashi Y."/>
            <person name="Nakagawa T."/>
            <person name="Ezawa T."/>
            <person name="Yamaguchi K."/>
            <person name="Bino T."/>
            <person name="Nishimoto Y."/>
            <person name="Shigenobu S."/>
            <person name="Kawaguchi M."/>
        </authorList>
    </citation>
    <scope>NUCLEOTIDE SEQUENCE</scope>
    <source>
        <strain evidence="1">HR1</strain>
    </source>
</reference>
<proteinExistence type="predicted"/>
<comment type="caution">
    <text evidence="1">The sequence shown here is derived from an EMBL/GenBank/DDBJ whole genome shotgun (WGS) entry which is preliminary data.</text>
</comment>
<evidence type="ECO:0000313" key="2">
    <source>
        <dbReference type="Proteomes" id="UP000615446"/>
    </source>
</evidence>
<name>A0A8H3LFL0_9GLOM</name>
<organism evidence="1 2">
    <name type="scientific">Rhizophagus clarus</name>
    <dbReference type="NCBI Taxonomy" id="94130"/>
    <lineage>
        <taxon>Eukaryota</taxon>
        <taxon>Fungi</taxon>
        <taxon>Fungi incertae sedis</taxon>
        <taxon>Mucoromycota</taxon>
        <taxon>Glomeromycotina</taxon>
        <taxon>Glomeromycetes</taxon>
        <taxon>Glomerales</taxon>
        <taxon>Glomeraceae</taxon>
        <taxon>Rhizophagus</taxon>
    </lineage>
</organism>
<gene>
    <name evidence="1" type="ORF">RCL2_001185900</name>
</gene>
<dbReference type="AlphaFoldDB" id="A0A8H3LFL0"/>
<evidence type="ECO:0000313" key="1">
    <source>
        <dbReference type="EMBL" id="GES84765.1"/>
    </source>
</evidence>
<sequence length="179" mass="20652">MPWSGPKGPTMTHIKSTKTLISVNRRYYKNLGDHKQQPRTSERNIALGDEKEKKSSLYDTFPVHIHNRPEPSPFIVGNKNDHDIKEKDDESNADLTIVGGKSIDWIIGTLDESIVAQMRKEIKRAEVVINDNMDQEIKLFLKSIVHRDIKKTKENLNQNAEKFGSFEKEFVLHFVKHMA</sequence>
<accession>A0A8H3LFL0</accession>
<dbReference type="OrthoDB" id="2443197at2759"/>
<dbReference type="Proteomes" id="UP000615446">
    <property type="component" value="Unassembled WGS sequence"/>
</dbReference>